<keyword evidence="2" id="KW-1185">Reference proteome</keyword>
<dbReference type="OrthoDB" id="674369at2"/>
<organism evidence="1 2">
    <name type="scientific">Chitinophaga arvensicola</name>
    <dbReference type="NCBI Taxonomy" id="29529"/>
    <lineage>
        <taxon>Bacteria</taxon>
        <taxon>Pseudomonadati</taxon>
        <taxon>Bacteroidota</taxon>
        <taxon>Chitinophagia</taxon>
        <taxon>Chitinophagales</taxon>
        <taxon>Chitinophagaceae</taxon>
        <taxon>Chitinophaga</taxon>
    </lineage>
</organism>
<protein>
    <submittedName>
        <fullName evidence="1">Uncharacterized protein</fullName>
    </submittedName>
</protein>
<dbReference type="STRING" id="29529.SAMN04488122_1859"/>
<reference evidence="2" key="1">
    <citation type="submission" date="2016-10" db="EMBL/GenBank/DDBJ databases">
        <authorList>
            <person name="Varghese N."/>
            <person name="Submissions S."/>
        </authorList>
    </citation>
    <scope>NUCLEOTIDE SEQUENCE [LARGE SCALE GENOMIC DNA]</scope>
    <source>
        <strain evidence="2">DSM 3695</strain>
    </source>
</reference>
<sequence length="195" mass="22478">MNHFSKITWIVPVLITLFGCQPRDKKNNHQTPDLSAVCPESDNIQSITRYLFFVDVKDLSNDSCMNHHYRCVKGTGEEEGVEWLSFSYYKDKDLAFVAETDWVDTTRIARITFLSANFQLRNGLPAVATFKEIKNELDTLKRKNYPDGSLEFYLKGDTSVIFTFDVTNNETLYYGYQAINEIPDTLRATSVVVFR</sequence>
<dbReference type="RefSeq" id="WP_089893489.1">
    <property type="nucleotide sequence ID" value="NZ_FOJG01000001.1"/>
</dbReference>
<dbReference type="PROSITE" id="PS51257">
    <property type="entry name" value="PROKAR_LIPOPROTEIN"/>
    <property type="match status" value="1"/>
</dbReference>
<proteinExistence type="predicted"/>
<evidence type="ECO:0000313" key="1">
    <source>
        <dbReference type="EMBL" id="SEW32400.1"/>
    </source>
</evidence>
<accession>A0A1I0QXU5</accession>
<dbReference type="AlphaFoldDB" id="A0A1I0QXU5"/>
<dbReference type="Proteomes" id="UP000199310">
    <property type="component" value="Unassembled WGS sequence"/>
</dbReference>
<gene>
    <name evidence="1" type="ORF">SAMN04488122_1859</name>
</gene>
<evidence type="ECO:0000313" key="2">
    <source>
        <dbReference type="Proteomes" id="UP000199310"/>
    </source>
</evidence>
<name>A0A1I0QXU5_9BACT</name>
<dbReference type="EMBL" id="FOJG01000001">
    <property type="protein sequence ID" value="SEW32400.1"/>
    <property type="molecule type" value="Genomic_DNA"/>
</dbReference>